<sequence length="254" mass="29066">MEPSQLPHHLLQINSYLNLMAEIMTIQPNIGVWLARFNICSLQDRTLLSLSVNCQFMHNPNDVHWAAIKRILWYLKHTINYGLQLSVPSGPTLQAYSDSNCPIQSYSDSDCAGCPDDRRSTSGFCVFFGGNLVSWSARKQKTVFRSSTEAEYRAVATATAELMFNPIFHARTKHIKIDYHFVRERVASRLLNVRFISTKDQVADIFTKGLSRTRFNILRNKLSVHAWPFNLQGSVKPYPQSQTETQKHFNPSLN</sequence>
<dbReference type="Proteomes" id="UP001172457">
    <property type="component" value="Chromosome 7"/>
</dbReference>
<reference evidence="1" key="1">
    <citation type="submission" date="2023-03" db="EMBL/GenBank/DDBJ databases">
        <title>Chromosome-scale reference genome and RAD-based genetic map of yellow starthistle (Centaurea solstitialis) reveal putative structural variation and QTLs associated with invader traits.</title>
        <authorList>
            <person name="Reatini B."/>
            <person name="Cang F.A."/>
            <person name="Jiang Q."/>
            <person name="Mckibben M.T.W."/>
            <person name="Barker M.S."/>
            <person name="Rieseberg L.H."/>
            <person name="Dlugosch K.M."/>
        </authorList>
    </citation>
    <scope>NUCLEOTIDE SEQUENCE</scope>
    <source>
        <strain evidence="1">CAN-66</strain>
        <tissue evidence="1">Leaf</tissue>
    </source>
</reference>
<name>A0AA38W7J9_9ASTR</name>
<keyword evidence="2" id="KW-1185">Reference proteome</keyword>
<comment type="caution">
    <text evidence="1">The sequence shown here is derived from an EMBL/GenBank/DDBJ whole genome shotgun (WGS) entry which is preliminary data.</text>
</comment>
<organism evidence="1 2">
    <name type="scientific">Centaurea solstitialis</name>
    <name type="common">yellow star-thistle</name>
    <dbReference type="NCBI Taxonomy" id="347529"/>
    <lineage>
        <taxon>Eukaryota</taxon>
        <taxon>Viridiplantae</taxon>
        <taxon>Streptophyta</taxon>
        <taxon>Embryophyta</taxon>
        <taxon>Tracheophyta</taxon>
        <taxon>Spermatophyta</taxon>
        <taxon>Magnoliopsida</taxon>
        <taxon>eudicotyledons</taxon>
        <taxon>Gunneridae</taxon>
        <taxon>Pentapetalae</taxon>
        <taxon>asterids</taxon>
        <taxon>campanulids</taxon>
        <taxon>Asterales</taxon>
        <taxon>Asteraceae</taxon>
        <taxon>Carduoideae</taxon>
        <taxon>Cardueae</taxon>
        <taxon>Centaureinae</taxon>
        <taxon>Centaurea</taxon>
    </lineage>
</organism>
<proteinExistence type="predicted"/>
<dbReference type="PANTHER" id="PTHR11439:SF455">
    <property type="entry name" value="RLK (RECEPTOR-LIKE PROTEIN KINASE) 8, PUTATIVE-RELATED"/>
    <property type="match status" value="1"/>
</dbReference>
<protein>
    <submittedName>
        <fullName evidence="1">Uncharacterized protein</fullName>
    </submittedName>
</protein>
<accession>A0AA38W7J9</accession>
<dbReference type="CDD" id="cd09272">
    <property type="entry name" value="RNase_HI_RT_Ty1"/>
    <property type="match status" value="1"/>
</dbReference>
<dbReference type="AlphaFoldDB" id="A0AA38W7J9"/>
<evidence type="ECO:0000313" key="1">
    <source>
        <dbReference type="EMBL" id="KAJ9541760.1"/>
    </source>
</evidence>
<evidence type="ECO:0000313" key="2">
    <source>
        <dbReference type="Proteomes" id="UP001172457"/>
    </source>
</evidence>
<dbReference type="PANTHER" id="PTHR11439">
    <property type="entry name" value="GAG-POL-RELATED RETROTRANSPOSON"/>
    <property type="match status" value="1"/>
</dbReference>
<dbReference type="EMBL" id="JARYMX010000007">
    <property type="protein sequence ID" value="KAJ9541760.1"/>
    <property type="molecule type" value="Genomic_DNA"/>
</dbReference>
<gene>
    <name evidence="1" type="ORF">OSB04_028266</name>
</gene>